<dbReference type="PANTHER" id="PTHR42953:SF3">
    <property type="entry name" value="HIGH-AFFINITY ZINC UPTAKE SYSTEM PROTEIN ZNUA"/>
    <property type="match status" value="1"/>
</dbReference>
<evidence type="ECO:0000256" key="5">
    <source>
        <dbReference type="SAM" id="SignalP"/>
    </source>
</evidence>
<feature type="chain" id="PRO_5046625608" evidence="5">
    <location>
        <begin position="25"/>
        <end position="328"/>
    </location>
</feature>
<dbReference type="Pfam" id="PF01297">
    <property type="entry name" value="ZnuA"/>
    <property type="match status" value="1"/>
</dbReference>
<accession>A0ABT3X2F3</accession>
<evidence type="ECO:0000256" key="3">
    <source>
        <dbReference type="ARBA" id="ARBA00022729"/>
    </source>
</evidence>
<sequence>MRWQKQIQKFAAVGLALTLALAGAGCTDAQKNTETNTKQVPSGEKVKVHTFLQAQADFAREIGQDKVEVQTMLPLGTNVWQFAPTLKETRDLESADVYVTSGGGVMEKRWADQLMAQLKLKNKDLVIVDPAKGIEMKPLLRYINPDDPEGAKQERQDPYDYLDPVHAKTEVDNILAGLSKKAPAYAEEFKKNADAYKQKLDALDQKYKDAISKAKRKELVSPYPAYQYLAARYGLKYYVPTYIALNDFPQDQPDKIAEVQKDLATHDVKTIFFEMEAAPRVQEFVGGLGYKSGILNTYEGRLDKEVGYKSYLQMMEENLQRLEQGLNE</sequence>
<evidence type="ECO:0000256" key="2">
    <source>
        <dbReference type="ARBA" id="ARBA00022448"/>
    </source>
</evidence>
<dbReference type="PANTHER" id="PTHR42953">
    <property type="entry name" value="HIGH-AFFINITY ZINC UPTAKE SYSTEM PROTEIN ZNUA-RELATED"/>
    <property type="match status" value="1"/>
</dbReference>
<keyword evidence="7" id="KW-1185">Reference proteome</keyword>
<name>A0ABT3X2F3_9BACL</name>
<dbReference type="Proteomes" id="UP001208017">
    <property type="component" value="Unassembled WGS sequence"/>
</dbReference>
<feature type="coiled-coil region" evidence="4">
    <location>
        <begin position="186"/>
        <end position="213"/>
    </location>
</feature>
<dbReference type="EMBL" id="JAPMLT010000008">
    <property type="protein sequence ID" value="MCX7571079.1"/>
    <property type="molecule type" value="Genomic_DNA"/>
</dbReference>
<dbReference type="InterPro" id="IPR050492">
    <property type="entry name" value="Bact_metal-bind_prot9"/>
</dbReference>
<organism evidence="6 7">
    <name type="scientific">Tumebacillus lacus</name>
    <dbReference type="NCBI Taxonomy" id="2995335"/>
    <lineage>
        <taxon>Bacteria</taxon>
        <taxon>Bacillati</taxon>
        <taxon>Bacillota</taxon>
        <taxon>Bacilli</taxon>
        <taxon>Bacillales</taxon>
        <taxon>Alicyclobacillaceae</taxon>
        <taxon>Tumebacillus</taxon>
    </lineage>
</organism>
<comment type="caution">
    <text evidence="6">The sequence shown here is derived from an EMBL/GenBank/DDBJ whole genome shotgun (WGS) entry which is preliminary data.</text>
</comment>
<evidence type="ECO:0000256" key="1">
    <source>
        <dbReference type="ARBA" id="ARBA00011028"/>
    </source>
</evidence>
<protein>
    <submittedName>
        <fullName evidence="6">Zinc ABC transporter substrate-binding protein</fullName>
    </submittedName>
</protein>
<gene>
    <name evidence="6" type="ORF">OS242_14100</name>
</gene>
<feature type="signal peptide" evidence="5">
    <location>
        <begin position="1"/>
        <end position="24"/>
    </location>
</feature>
<evidence type="ECO:0000313" key="7">
    <source>
        <dbReference type="Proteomes" id="UP001208017"/>
    </source>
</evidence>
<keyword evidence="4" id="KW-0175">Coiled coil</keyword>
<evidence type="ECO:0000313" key="6">
    <source>
        <dbReference type="EMBL" id="MCX7571079.1"/>
    </source>
</evidence>
<evidence type="ECO:0000256" key="4">
    <source>
        <dbReference type="SAM" id="Coils"/>
    </source>
</evidence>
<dbReference type="RefSeq" id="WP_267152324.1">
    <property type="nucleotide sequence ID" value="NZ_JAPMLT010000008.1"/>
</dbReference>
<proteinExistence type="inferred from homology"/>
<dbReference type="InterPro" id="IPR006127">
    <property type="entry name" value="ZnuA-like"/>
</dbReference>
<dbReference type="SUPFAM" id="SSF53807">
    <property type="entry name" value="Helical backbone' metal receptor"/>
    <property type="match status" value="1"/>
</dbReference>
<reference evidence="6 7" key="1">
    <citation type="submission" date="2022-11" db="EMBL/GenBank/DDBJ databases">
        <title>Study of microbial diversity in lake waters.</title>
        <authorList>
            <person name="Zhang J."/>
        </authorList>
    </citation>
    <scope>NUCLEOTIDE SEQUENCE [LARGE SCALE GENOMIC DNA]</scope>
    <source>
        <strain evidence="6 7">DT12</strain>
    </source>
</reference>
<keyword evidence="3 5" id="KW-0732">Signal</keyword>
<comment type="similarity">
    <text evidence="1">Belongs to the bacterial solute-binding protein 9 family.</text>
</comment>
<dbReference type="Gene3D" id="3.40.50.1980">
    <property type="entry name" value="Nitrogenase molybdenum iron protein domain"/>
    <property type="match status" value="2"/>
</dbReference>
<dbReference type="PROSITE" id="PS51257">
    <property type="entry name" value="PROKAR_LIPOPROTEIN"/>
    <property type="match status" value="1"/>
</dbReference>
<keyword evidence="2" id="KW-0813">Transport</keyword>